<name>A0A6M3LPT6_9ZZZZ</name>
<dbReference type="EMBL" id="MT143467">
    <property type="protein sequence ID" value="QJA97150.1"/>
    <property type="molecule type" value="Genomic_DNA"/>
</dbReference>
<evidence type="ECO:0000313" key="1">
    <source>
        <dbReference type="EMBL" id="QJA97150.1"/>
    </source>
</evidence>
<accession>A0A6M3LPT6</accession>
<sequence>MKAYTCGVRAAFIDPPEKCALYLNGNCADLKPCNAAEMVIIPRAVHDAQQAAIAAAIGAITDYMRIGHGRLVFQNLEKALAQLRAVKGT</sequence>
<gene>
    <name evidence="1" type="ORF">MM415B06612_0004</name>
</gene>
<proteinExistence type="predicted"/>
<organism evidence="1">
    <name type="scientific">viral metagenome</name>
    <dbReference type="NCBI Taxonomy" id="1070528"/>
    <lineage>
        <taxon>unclassified sequences</taxon>
        <taxon>metagenomes</taxon>
        <taxon>organismal metagenomes</taxon>
    </lineage>
</organism>
<protein>
    <submittedName>
        <fullName evidence="1">Uncharacterized protein</fullName>
    </submittedName>
</protein>
<dbReference type="AlphaFoldDB" id="A0A6M3LPT6"/>
<reference evidence="1" key="1">
    <citation type="submission" date="2020-03" db="EMBL/GenBank/DDBJ databases">
        <title>The deep terrestrial virosphere.</title>
        <authorList>
            <person name="Holmfeldt K."/>
            <person name="Nilsson E."/>
            <person name="Simone D."/>
            <person name="Lopez-Fernandez M."/>
            <person name="Wu X."/>
            <person name="de Brujin I."/>
            <person name="Lundin D."/>
            <person name="Andersson A."/>
            <person name="Bertilsson S."/>
            <person name="Dopson M."/>
        </authorList>
    </citation>
    <scope>NUCLEOTIDE SEQUENCE</scope>
    <source>
        <strain evidence="1">MM415B06612</strain>
    </source>
</reference>